<evidence type="ECO:0000256" key="3">
    <source>
        <dbReference type="ARBA" id="ARBA00022801"/>
    </source>
</evidence>
<evidence type="ECO:0000313" key="5">
    <source>
        <dbReference type="EMBL" id="MBA9028506.1"/>
    </source>
</evidence>
<evidence type="ECO:0000256" key="1">
    <source>
        <dbReference type="ARBA" id="ARBA00006534"/>
    </source>
</evidence>
<keyword evidence="4" id="KW-0720">Serine protease</keyword>
<keyword evidence="3 5" id="KW-0378">Hydrolase</keyword>
<dbReference type="Pfam" id="PF03575">
    <property type="entry name" value="Peptidase_S51"/>
    <property type="match status" value="1"/>
</dbReference>
<dbReference type="RefSeq" id="WP_051404886.1">
    <property type="nucleotide sequence ID" value="NZ_JACJHX010000015.1"/>
</dbReference>
<keyword evidence="6" id="KW-1185">Reference proteome</keyword>
<accession>A0ABR6CUV2</accession>
<dbReference type="GO" id="GO:0016805">
    <property type="term" value="F:dipeptidase activity"/>
    <property type="evidence" value="ECO:0007669"/>
    <property type="project" value="UniProtKB-KW"/>
</dbReference>
<evidence type="ECO:0000256" key="4">
    <source>
        <dbReference type="ARBA" id="ARBA00022825"/>
    </source>
</evidence>
<name>A0ABR6CUV2_9BACI</name>
<comment type="similarity">
    <text evidence="1">Belongs to the peptidase S51 family.</text>
</comment>
<dbReference type="InterPro" id="IPR029062">
    <property type="entry name" value="Class_I_gatase-like"/>
</dbReference>
<sequence>MPFVSKNVFIVGVSAGAVLLGPNIKVVHYLTPQMDTLNTKDFSALGLTDKLVFPHYDREDLFKVSTSKTIEDRLKEFETLENCEIKRLKDDEYITIEK</sequence>
<gene>
    <name evidence="5" type="ORF">HNP81_003826</name>
</gene>
<comment type="caution">
    <text evidence="5">The sequence shown here is derived from an EMBL/GenBank/DDBJ whole genome shotgun (WGS) entry which is preliminary data.</text>
</comment>
<keyword evidence="5" id="KW-0224">Dipeptidase</keyword>
<reference evidence="5 6" key="1">
    <citation type="submission" date="2020-08" db="EMBL/GenBank/DDBJ databases">
        <title>Genomic Encyclopedia of Type Strains, Phase IV (KMG-IV): sequencing the most valuable type-strain genomes for metagenomic binning, comparative biology and taxonomic classification.</title>
        <authorList>
            <person name="Goeker M."/>
        </authorList>
    </citation>
    <scope>NUCLEOTIDE SEQUENCE [LARGE SCALE GENOMIC DNA]</scope>
    <source>
        <strain evidence="5 6">DSM 105481</strain>
    </source>
</reference>
<keyword evidence="2" id="KW-0645">Protease</keyword>
<organism evidence="5 6">
    <name type="scientific">Peribacillus huizhouensis</name>
    <dbReference type="NCBI Taxonomy" id="1501239"/>
    <lineage>
        <taxon>Bacteria</taxon>
        <taxon>Bacillati</taxon>
        <taxon>Bacillota</taxon>
        <taxon>Bacilli</taxon>
        <taxon>Bacillales</taxon>
        <taxon>Bacillaceae</taxon>
        <taxon>Peribacillus</taxon>
    </lineage>
</organism>
<evidence type="ECO:0000313" key="6">
    <source>
        <dbReference type="Proteomes" id="UP000626697"/>
    </source>
</evidence>
<dbReference type="EMBL" id="JACJHX010000015">
    <property type="protein sequence ID" value="MBA9028506.1"/>
    <property type="molecule type" value="Genomic_DNA"/>
</dbReference>
<dbReference type="InterPro" id="IPR005320">
    <property type="entry name" value="Peptidase_S51"/>
</dbReference>
<dbReference type="Gene3D" id="3.40.50.880">
    <property type="match status" value="1"/>
</dbReference>
<protein>
    <submittedName>
        <fullName evidence="5">Dipeptidase E</fullName>
        <ecNumber evidence="5">3.4.13.21</ecNumber>
    </submittedName>
</protein>
<evidence type="ECO:0000256" key="2">
    <source>
        <dbReference type="ARBA" id="ARBA00022670"/>
    </source>
</evidence>
<proteinExistence type="inferred from homology"/>
<dbReference type="EC" id="3.4.13.21" evidence="5"/>
<dbReference type="Proteomes" id="UP000626697">
    <property type="component" value="Unassembled WGS sequence"/>
</dbReference>